<proteinExistence type="predicted"/>
<keyword evidence="2" id="KW-1185">Reference proteome</keyword>
<evidence type="ECO:0000313" key="2">
    <source>
        <dbReference type="Proteomes" id="UP000410492"/>
    </source>
</evidence>
<dbReference type="EMBL" id="CAACVG010006835">
    <property type="protein sequence ID" value="VEN42094.1"/>
    <property type="molecule type" value="Genomic_DNA"/>
</dbReference>
<evidence type="ECO:0000313" key="1">
    <source>
        <dbReference type="EMBL" id="VEN42094.1"/>
    </source>
</evidence>
<accession>A0A653C2K7</accession>
<organism evidence="1 2">
    <name type="scientific">Callosobruchus maculatus</name>
    <name type="common">Southern cowpea weevil</name>
    <name type="synonym">Pulse bruchid</name>
    <dbReference type="NCBI Taxonomy" id="64391"/>
    <lineage>
        <taxon>Eukaryota</taxon>
        <taxon>Metazoa</taxon>
        <taxon>Ecdysozoa</taxon>
        <taxon>Arthropoda</taxon>
        <taxon>Hexapoda</taxon>
        <taxon>Insecta</taxon>
        <taxon>Pterygota</taxon>
        <taxon>Neoptera</taxon>
        <taxon>Endopterygota</taxon>
        <taxon>Coleoptera</taxon>
        <taxon>Polyphaga</taxon>
        <taxon>Cucujiformia</taxon>
        <taxon>Chrysomeloidea</taxon>
        <taxon>Chrysomelidae</taxon>
        <taxon>Bruchinae</taxon>
        <taxon>Bruchini</taxon>
        <taxon>Callosobruchus</taxon>
    </lineage>
</organism>
<name>A0A653C2K7_CALMS</name>
<dbReference type="Proteomes" id="UP000410492">
    <property type="component" value="Unassembled WGS sequence"/>
</dbReference>
<protein>
    <submittedName>
        <fullName evidence="1">Uncharacterized protein</fullName>
    </submittedName>
</protein>
<sequence length="71" mass="7673">MMIQSLDDYVGGCALLFCLVRLCCVDFDLGLCSLGIGDHSTPAPADIKPTSTNLFRNIDRANRAISGIVRK</sequence>
<dbReference type="AlphaFoldDB" id="A0A653C2K7"/>
<gene>
    <name evidence="1" type="ORF">CALMAC_LOCUS5694</name>
</gene>
<reference evidence="1 2" key="1">
    <citation type="submission" date="2019-01" db="EMBL/GenBank/DDBJ databases">
        <authorList>
            <person name="Sayadi A."/>
        </authorList>
    </citation>
    <scope>NUCLEOTIDE SEQUENCE [LARGE SCALE GENOMIC DNA]</scope>
</reference>